<dbReference type="AlphaFoldDB" id="A0A381TSU9"/>
<dbReference type="InterPro" id="IPR041712">
    <property type="entry name" value="DHPS-like_MBL-fold"/>
</dbReference>
<dbReference type="Pfam" id="PF00753">
    <property type="entry name" value="Lactamase_B"/>
    <property type="match status" value="1"/>
</dbReference>
<dbReference type="InterPro" id="IPR036866">
    <property type="entry name" value="RibonucZ/Hydroxyglut_hydro"/>
</dbReference>
<evidence type="ECO:0000313" key="2">
    <source>
        <dbReference type="EMBL" id="SVA19100.1"/>
    </source>
</evidence>
<dbReference type="GO" id="GO:0016740">
    <property type="term" value="F:transferase activity"/>
    <property type="evidence" value="ECO:0007669"/>
    <property type="project" value="TreeGrafter"/>
</dbReference>
<gene>
    <name evidence="2" type="ORF">METZ01_LOCUS71954</name>
</gene>
<sequence length="317" mass="34799">MKKFPVMFFFLISISNPLQSSEYEITILATNIANFGGIGEWSFSALLESEKESILFDTGFDDNTVLHNADLLNKDLSKVEKVIISHFHGDHTGGLVKLRNSFKDENPKAFSTVYVAEDFFVQRYDEKGSKKGFIGTYNDVDDFISATKKAGIQFIVLDETQEIADNLFVSGPVERTYEDVVVSPGFFIKENGVLKPDHVPDDQSLGILTGEGWYMMSGCGHSGMVNTARLFHSINSKPIYGAIGGFHLFQASDEVVEATAYELERFGLKKLVGAHCTGISAAQKIAEILGIPGKDLSHGAIGTIVNKGHEIIRSSVE</sequence>
<proteinExistence type="predicted"/>
<dbReference type="EMBL" id="UINC01005105">
    <property type="protein sequence ID" value="SVA19100.1"/>
    <property type="molecule type" value="Genomic_DNA"/>
</dbReference>
<organism evidence="2">
    <name type="scientific">marine metagenome</name>
    <dbReference type="NCBI Taxonomy" id="408172"/>
    <lineage>
        <taxon>unclassified sequences</taxon>
        <taxon>metagenomes</taxon>
        <taxon>ecological metagenomes</taxon>
    </lineage>
</organism>
<feature type="domain" description="Metallo-beta-lactamase" evidence="1">
    <location>
        <begin position="43"/>
        <end position="221"/>
    </location>
</feature>
<dbReference type="Gene3D" id="3.60.15.10">
    <property type="entry name" value="Ribonuclease Z/Hydroxyacylglutathione hydrolase-like"/>
    <property type="match status" value="1"/>
</dbReference>
<dbReference type="PANTHER" id="PTHR13754">
    <property type="entry name" value="METALLO-BETA-LACTAMASE SUPERFAMILY PROTEIN"/>
    <property type="match status" value="1"/>
</dbReference>
<accession>A0A381TSU9</accession>
<dbReference type="InterPro" id="IPR052926">
    <property type="entry name" value="Metallo-beta-lactamase_dom"/>
</dbReference>
<dbReference type="SUPFAM" id="SSF56281">
    <property type="entry name" value="Metallo-hydrolase/oxidoreductase"/>
    <property type="match status" value="1"/>
</dbReference>
<dbReference type="InterPro" id="IPR001279">
    <property type="entry name" value="Metallo-B-lactamas"/>
</dbReference>
<protein>
    <recommendedName>
        <fullName evidence="1">Metallo-beta-lactamase domain-containing protein</fullName>
    </recommendedName>
</protein>
<dbReference type="PANTHER" id="PTHR13754:SF13">
    <property type="entry name" value="METALLO-BETA-LACTAMASE SUPERFAMILY PROTEIN (AFU_ORTHOLOGUE AFUA_3G07630)"/>
    <property type="match status" value="1"/>
</dbReference>
<evidence type="ECO:0000259" key="1">
    <source>
        <dbReference type="Pfam" id="PF00753"/>
    </source>
</evidence>
<dbReference type="CDD" id="cd07713">
    <property type="entry name" value="DHPS-like_MBL-fold"/>
    <property type="match status" value="1"/>
</dbReference>
<reference evidence="2" key="1">
    <citation type="submission" date="2018-05" db="EMBL/GenBank/DDBJ databases">
        <authorList>
            <person name="Lanie J.A."/>
            <person name="Ng W.-L."/>
            <person name="Kazmierczak K.M."/>
            <person name="Andrzejewski T.M."/>
            <person name="Davidsen T.M."/>
            <person name="Wayne K.J."/>
            <person name="Tettelin H."/>
            <person name="Glass J.I."/>
            <person name="Rusch D."/>
            <person name="Podicherti R."/>
            <person name="Tsui H.-C.T."/>
            <person name="Winkler M.E."/>
        </authorList>
    </citation>
    <scope>NUCLEOTIDE SEQUENCE</scope>
</reference>
<name>A0A381TSU9_9ZZZZ</name>